<sequence>MRYRQDKATRKGCLNSPNAQRIDKDNQASILYSHKISQGPLPHHADPNYPPSPSTNPDADSDHDSDSDSASDSTPPYTPSELAAIILDFYTFLTTLHFPASGLKRPPPGGWPSLTEDSCAAFKSPLAIEVLRQLPYFDKSTEAYVHYKSRFVDYLSLAPSYFAGDEDNFIYADEPFESAEGDPVDMRDVICLACGRESGGRGYFLDVLRGEVTDDIVRVATLGAMDVVEFFDKLKGEYKSLKLIPYTGHLVIEAEEVEDLEGEDVDVGAEVMKRQSEEWWTETDVRWVRGVYRRWGWPDRFQRAEAEREVHEVMCEMEEAGREGWEMANVDAPEWCAYVDNV</sequence>
<name>A0A1B7P505_9EURO</name>
<comment type="caution">
    <text evidence="2">The sequence shown here is derived from an EMBL/GenBank/DDBJ whole genome shotgun (WGS) entry which is preliminary data.</text>
</comment>
<evidence type="ECO:0000313" key="3">
    <source>
        <dbReference type="Proteomes" id="UP000091918"/>
    </source>
</evidence>
<dbReference type="EMBL" id="LGUA01000119">
    <property type="protein sequence ID" value="OAX83957.1"/>
    <property type="molecule type" value="Genomic_DNA"/>
</dbReference>
<protein>
    <submittedName>
        <fullName evidence="2">Uncharacterized protein</fullName>
    </submittedName>
</protein>
<accession>A0A1B7P505</accession>
<proteinExistence type="predicted"/>
<evidence type="ECO:0000256" key="1">
    <source>
        <dbReference type="SAM" id="MobiDB-lite"/>
    </source>
</evidence>
<reference evidence="2 3" key="1">
    <citation type="submission" date="2015-07" db="EMBL/GenBank/DDBJ databases">
        <title>Emmonsia species relationships and genome sequence.</title>
        <authorList>
            <person name="Cuomo C.A."/>
            <person name="Schwartz I.S."/>
            <person name="Kenyon C."/>
            <person name="de Hoog G.S."/>
            <person name="Govender N.P."/>
            <person name="Botha A."/>
            <person name="Moreno L."/>
            <person name="de Vries M."/>
            <person name="Munoz J.F."/>
            <person name="Stielow J.B."/>
        </authorList>
    </citation>
    <scope>NUCLEOTIDE SEQUENCE [LARGE SCALE GENOMIC DNA]</scope>
    <source>
        <strain evidence="2 3">CBS 136260</strain>
    </source>
</reference>
<evidence type="ECO:0000313" key="2">
    <source>
        <dbReference type="EMBL" id="OAX83957.1"/>
    </source>
</evidence>
<dbReference type="AlphaFoldDB" id="A0A1B7P505"/>
<dbReference type="Proteomes" id="UP000091918">
    <property type="component" value="Unassembled WGS sequence"/>
</dbReference>
<dbReference type="OrthoDB" id="5343383at2759"/>
<feature type="region of interest" description="Disordered" evidence="1">
    <location>
        <begin position="1"/>
        <end position="77"/>
    </location>
</feature>
<dbReference type="STRING" id="1658172.A0A1B7P505"/>
<keyword evidence="3" id="KW-1185">Reference proteome</keyword>
<gene>
    <name evidence="2" type="ORF">ACJ72_01678</name>
</gene>
<organism evidence="2 3">
    <name type="scientific">Emergomyces africanus</name>
    <dbReference type="NCBI Taxonomy" id="1955775"/>
    <lineage>
        <taxon>Eukaryota</taxon>
        <taxon>Fungi</taxon>
        <taxon>Dikarya</taxon>
        <taxon>Ascomycota</taxon>
        <taxon>Pezizomycotina</taxon>
        <taxon>Eurotiomycetes</taxon>
        <taxon>Eurotiomycetidae</taxon>
        <taxon>Onygenales</taxon>
        <taxon>Ajellomycetaceae</taxon>
        <taxon>Emergomyces</taxon>
    </lineage>
</organism>